<protein>
    <submittedName>
        <fullName evidence="8">Molybdate ABC transporter substrate-binding protein</fullName>
    </submittedName>
</protein>
<keyword evidence="2 6" id="KW-0500">Molybdenum</keyword>
<evidence type="ECO:0000256" key="5">
    <source>
        <dbReference type="ARBA" id="ARBA00062515"/>
    </source>
</evidence>
<dbReference type="SUPFAM" id="SSF53850">
    <property type="entry name" value="Periplasmic binding protein-like II"/>
    <property type="match status" value="1"/>
</dbReference>
<dbReference type="AlphaFoldDB" id="A0A923M5T7"/>
<dbReference type="InterPro" id="IPR044084">
    <property type="entry name" value="AvModA-like_subst-bd"/>
</dbReference>
<dbReference type="Proteomes" id="UP000596827">
    <property type="component" value="Unassembled WGS sequence"/>
</dbReference>
<accession>A0A923M5T7</accession>
<dbReference type="NCBIfam" id="TIGR01256">
    <property type="entry name" value="modA"/>
    <property type="match status" value="1"/>
</dbReference>
<sequence>MKAALRFLLLALVALPAKAGEVSVAVAANFTVPMQQVAVAFERATGHKARLAFGSTGRFYAQVKNGAPFQVLLAADEETPARLEREGLAVAGSRFTYAIGRLVLWSATPGVVDEQGAVLKRPDVSRLAIADPKLAPYGAAAVETLTGLNLLAAWQPRLVQGESIAQAHQFVATGNAPIGFVALSQVMVDGRVAKGSAWVVPERLHSPIRQDAVLLVSGKDNPAAAALMQFLRGGAARAIVRAHGYAPAS</sequence>
<evidence type="ECO:0000256" key="3">
    <source>
        <dbReference type="ARBA" id="ARBA00022723"/>
    </source>
</evidence>
<feature type="chain" id="PRO_5037617723" evidence="7">
    <location>
        <begin position="20"/>
        <end position="249"/>
    </location>
</feature>
<feature type="binding site" evidence="6">
    <location>
        <position position="56"/>
    </location>
    <ligand>
        <name>molybdate</name>
        <dbReference type="ChEBI" id="CHEBI:36264"/>
    </ligand>
</feature>
<evidence type="ECO:0000256" key="2">
    <source>
        <dbReference type="ARBA" id="ARBA00022505"/>
    </source>
</evidence>
<comment type="similarity">
    <text evidence="1">Belongs to the bacterial solute-binding protein ModA family.</text>
</comment>
<dbReference type="EMBL" id="JACORU010000001">
    <property type="protein sequence ID" value="MBC5763915.1"/>
    <property type="molecule type" value="Genomic_DNA"/>
</dbReference>
<keyword evidence="9" id="KW-1185">Reference proteome</keyword>
<dbReference type="InterPro" id="IPR005950">
    <property type="entry name" value="ModA"/>
</dbReference>
<comment type="caution">
    <text evidence="8">The sequence shown here is derived from an EMBL/GenBank/DDBJ whole genome shotgun (WGS) entry which is preliminary data.</text>
</comment>
<dbReference type="PANTHER" id="PTHR30632:SF14">
    <property type="entry name" value="TUNGSTATE_MOLYBDATE_CHROMATE-BINDING PROTEIN MODA"/>
    <property type="match status" value="1"/>
</dbReference>
<dbReference type="PANTHER" id="PTHR30632">
    <property type="entry name" value="MOLYBDATE-BINDING PERIPLASMIC PROTEIN"/>
    <property type="match status" value="1"/>
</dbReference>
<dbReference type="RefSeq" id="WP_187080329.1">
    <property type="nucleotide sequence ID" value="NZ_JACORU010000001.1"/>
</dbReference>
<dbReference type="CDD" id="cd13539">
    <property type="entry name" value="PBP2_AvModA"/>
    <property type="match status" value="1"/>
</dbReference>
<reference evidence="8" key="1">
    <citation type="submission" date="2020-08" db="EMBL/GenBank/DDBJ databases">
        <title>Ramlibacter sp. GTP1 16S ribosomal RNA gene genome sequencing and assembly.</title>
        <authorList>
            <person name="Kang M."/>
        </authorList>
    </citation>
    <scope>NUCLEOTIDE SEQUENCE</scope>
    <source>
        <strain evidence="8">GTP1</strain>
    </source>
</reference>
<feature type="binding site" evidence="6">
    <location>
        <position position="164"/>
    </location>
    <ligand>
        <name>molybdate</name>
        <dbReference type="ChEBI" id="CHEBI:36264"/>
    </ligand>
</feature>
<name>A0A923M5T7_9BURK</name>
<evidence type="ECO:0000313" key="8">
    <source>
        <dbReference type="EMBL" id="MBC5763915.1"/>
    </source>
</evidence>
<evidence type="ECO:0000256" key="4">
    <source>
        <dbReference type="ARBA" id="ARBA00022729"/>
    </source>
</evidence>
<dbReference type="InterPro" id="IPR050682">
    <property type="entry name" value="ModA/WtpA"/>
</dbReference>
<evidence type="ECO:0000256" key="1">
    <source>
        <dbReference type="ARBA" id="ARBA00009175"/>
    </source>
</evidence>
<dbReference type="GO" id="GO:0030973">
    <property type="term" value="F:molybdate ion binding"/>
    <property type="evidence" value="ECO:0007669"/>
    <property type="project" value="InterPro"/>
</dbReference>
<dbReference type="GO" id="GO:0046872">
    <property type="term" value="F:metal ion binding"/>
    <property type="evidence" value="ECO:0007669"/>
    <property type="project" value="UniProtKB-KW"/>
</dbReference>
<dbReference type="Pfam" id="PF13531">
    <property type="entry name" value="SBP_bac_11"/>
    <property type="match status" value="1"/>
</dbReference>
<dbReference type="GO" id="GO:0015689">
    <property type="term" value="P:molybdate ion transport"/>
    <property type="evidence" value="ECO:0007669"/>
    <property type="project" value="InterPro"/>
</dbReference>
<dbReference type="PIRSF" id="PIRSF004846">
    <property type="entry name" value="ModA"/>
    <property type="match status" value="1"/>
</dbReference>
<evidence type="ECO:0000313" key="9">
    <source>
        <dbReference type="Proteomes" id="UP000596827"/>
    </source>
</evidence>
<comment type="subunit">
    <text evidence="5">The complex is composed of two ATP-binding proteins (ModC), two transmembrane proteins (ModB) and a solute-binding protein (ModA).</text>
</comment>
<proteinExistence type="inferred from homology"/>
<evidence type="ECO:0000256" key="7">
    <source>
        <dbReference type="SAM" id="SignalP"/>
    </source>
</evidence>
<organism evidence="8 9">
    <name type="scientific">Ramlibacter albus</name>
    <dbReference type="NCBI Taxonomy" id="2079448"/>
    <lineage>
        <taxon>Bacteria</taxon>
        <taxon>Pseudomonadati</taxon>
        <taxon>Pseudomonadota</taxon>
        <taxon>Betaproteobacteria</taxon>
        <taxon>Burkholderiales</taxon>
        <taxon>Comamonadaceae</taxon>
        <taxon>Ramlibacter</taxon>
    </lineage>
</organism>
<dbReference type="GO" id="GO:1901359">
    <property type="term" value="F:tungstate binding"/>
    <property type="evidence" value="ECO:0007669"/>
    <property type="project" value="UniProtKB-ARBA"/>
</dbReference>
<keyword evidence="4 7" id="KW-0732">Signal</keyword>
<gene>
    <name evidence="8" type="primary">modA</name>
    <name evidence="8" type="ORF">H8R02_05600</name>
</gene>
<dbReference type="FunFam" id="3.40.190.10:FF:000035">
    <property type="entry name" value="Molybdate ABC transporter substrate-binding protein"/>
    <property type="match status" value="1"/>
</dbReference>
<keyword evidence="3 6" id="KW-0479">Metal-binding</keyword>
<evidence type="ECO:0000256" key="6">
    <source>
        <dbReference type="PIRSR" id="PIRSR004846-1"/>
    </source>
</evidence>
<dbReference type="Gene3D" id="3.40.190.10">
    <property type="entry name" value="Periplasmic binding protein-like II"/>
    <property type="match status" value="2"/>
</dbReference>
<feature type="signal peptide" evidence="7">
    <location>
        <begin position="1"/>
        <end position="19"/>
    </location>
</feature>